<dbReference type="InterPro" id="IPR002347">
    <property type="entry name" value="SDR_fam"/>
</dbReference>
<dbReference type="PANTHER" id="PTHR24321">
    <property type="entry name" value="DEHYDROGENASES, SHORT CHAIN"/>
    <property type="match status" value="1"/>
</dbReference>
<keyword evidence="3" id="KW-0472">Membrane</keyword>
<organism evidence="5 6">
    <name type="scientific">Fusarium agapanthi</name>
    <dbReference type="NCBI Taxonomy" id="1803897"/>
    <lineage>
        <taxon>Eukaryota</taxon>
        <taxon>Fungi</taxon>
        <taxon>Dikarya</taxon>
        <taxon>Ascomycota</taxon>
        <taxon>Pezizomycotina</taxon>
        <taxon>Sordariomycetes</taxon>
        <taxon>Hypocreomycetidae</taxon>
        <taxon>Hypocreales</taxon>
        <taxon>Nectriaceae</taxon>
        <taxon>Fusarium</taxon>
        <taxon>Fusarium fujikuroi species complex</taxon>
    </lineage>
</organism>
<comment type="similarity">
    <text evidence="1">Belongs to the short-chain dehydrogenases/reductases (SDR) family.</text>
</comment>
<evidence type="ECO:0000313" key="6">
    <source>
        <dbReference type="Proteomes" id="UP000737391"/>
    </source>
</evidence>
<reference evidence="5" key="1">
    <citation type="submission" date="2020-01" db="EMBL/GenBank/DDBJ databases">
        <title>Identification and distribution of gene clusters putatively required for synthesis of sphingolipid metabolism inhibitors in phylogenetically diverse species of the filamentous fungus Fusarium.</title>
        <authorList>
            <person name="Kim H.-S."/>
            <person name="Busman M."/>
            <person name="Brown D.W."/>
            <person name="Divon H."/>
            <person name="Uhlig S."/>
            <person name="Proctor R.H."/>
        </authorList>
    </citation>
    <scope>NUCLEOTIDE SEQUENCE</scope>
    <source>
        <strain evidence="5">NRRL 31653</strain>
    </source>
</reference>
<keyword evidence="3" id="KW-0812">Transmembrane</keyword>
<proteinExistence type="inferred from homology"/>
<dbReference type="GO" id="GO:0016491">
    <property type="term" value="F:oxidoreductase activity"/>
    <property type="evidence" value="ECO:0007669"/>
    <property type="project" value="UniProtKB-KW"/>
</dbReference>
<dbReference type="InterPro" id="IPR005069">
    <property type="entry name" value="Nucl-diP-sugar_transferase"/>
</dbReference>
<dbReference type="EMBL" id="LUFC02000233">
    <property type="protein sequence ID" value="KAF4499809.1"/>
    <property type="molecule type" value="Genomic_DNA"/>
</dbReference>
<dbReference type="InterPro" id="IPR036291">
    <property type="entry name" value="NAD(P)-bd_dom_sf"/>
</dbReference>
<dbReference type="OrthoDB" id="3763672at2759"/>
<dbReference type="Pfam" id="PF03407">
    <property type="entry name" value="Nucleotid_trans"/>
    <property type="match status" value="1"/>
</dbReference>
<evidence type="ECO:0000256" key="3">
    <source>
        <dbReference type="SAM" id="Phobius"/>
    </source>
</evidence>
<dbReference type="Proteomes" id="UP000737391">
    <property type="component" value="Unassembled WGS sequence"/>
</dbReference>
<keyword evidence="2" id="KW-0560">Oxidoreductase</keyword>
<name>A0A9P5BE08_9HYPO</name>
<keyword evidence="6" id="KW-1185">Reference proteome</keyword>
<gene>
    <name evidence="5" type="ORF">FAGAP_4013</name>
</gene>
<sequence>MGFQFFGAQNGVNMGVLNAPRRAIWICSVVSLIAFLIFFCFPVSSFYPLIPIVSPSNPHSPSAPPPQTTDTFNANCHKKPRPEAYKQHGNGTESLALPKLMAELWKPLVHPITERVFVTDKGERFEVPIDQVRWKKPLVRAADYPDRHGTWVKPAITKEALKTHDFVISLDSDAVFTHLDLPLEWLMNLWDYRPETLVAMAYDLDWEQDYDPQGNLVLNTGFVIAQASQRTQDMFQRWEDCPRSIPGCDHWNHNWAHEQSAFSYYIRYEFNRTHDVKNIPCNQANGNEFTLDGNATKTKKIQCVILSYLIIKGPPTKSSFDLTTSIVSAASVDGQAGFANASAYCASKHTVIGMSRSAAKENENIRINRVAPGSVRTPMMEGEGMAKAVEAEVAPQVQKRPAEPHEIVNVVTFLLSDEASFVTGAVYNVDGGWIC</sequence>
<feature type="domain" description="Nucleotide-diphospho-sugar transferase" evidence="4">
    <location>
        <begin position="150"/>
        <end position="277"/>
    </location>
</feature>
<dbReference type="AlphaFoldDB" id="A0A9P5BE08"/>
<comment type="caution">
    <text evidence="5">The sequence shown here is derived from an EMBL/GenBank/DDBJ whole genome shotgun (WGS) entry which is preliminary data.</text>
</comment>
<accession>A0A9P5BE08</accession>
<feature type="transmembrane region" description="Helical" evidence="3">
    <location>
        <begin position="23"/>
        <end position="50"/>
    </location>
</feature>
<evidence type="ECO:0000256" key="1">
    <source>
        <dbReference type="ARBA" id="ARBA00006484"/>
    </source>
</evidence>
<dbReference type="Pfam" id="PF13561">
    <property type="entry name" value="adh_short_C2"/>
    <property type="match status" value="1"/>
</dbReference>
<protein>
    <recommendedName>
        <fullName evidence="4">Nucleotide-diphospho-sugar transferase domain-containing protein</fullName>
    </recommendedName>
</protein>
<evidence type="ECO:0000313" key="5">
    <source>
        <dbReference type="EMBL" id="KAF4499809.1"/>
    </source>
</evidence>
<dbReference type="SUPFAM" id="SSF51735">
    <property type="entry name" value="NAD(P)-binding Rossmann-fold domains"/>
    <property type="match status" value="1"/>
</dbReference>
<dbReference type="PANTHER" id="PTHR24321:SF8">
    <property type="entry name" value="ESTRADIOL 17-BETA-DEHYDROGENASE 8-RELATED"/>
    <property type="match status" value="1"/>
</dbReference>
<dbReference type="Gene3D" id="3.40.50.720">
    <property type="entry name" value="NAD(P)-binding Rossmann-like Domain"/>
    <property type="match status" value="1"/>
</dbReference>
<evidence type="ECO:0000259" key="4">
    <source>
        <dbReference type="Pfam" id="PF03407"/>
    </source>
</evidence>
<dbReference type="PRINTS" id="PR00081">
    <property type="entry name" value="GDHRDH"/>
</dbReference>
<keyword evidence="3" id="KW-1133">Transmembrane helix</keyword>
<dbReference type="CDD" id="cd05233">
    <property type="entry name" value="SDR_c"/>
    <property type="match status" value="1"/>
</dbReference>
<evidence type="ECO:0000256" key="2">
    <source>
        <dbReference type="ARBA" id="ARBA00023002"/>
    </source>
</evidence>